<accession>A0A6P3XYI3</accession>
<comment type="similarity">
    <text evidence="7">Belongs to the peptidase S1 family. CLIP subfamily.</text>
</comment>
<evidence type="ECO:0000256" key="4">
    <source>
        <dbReference type="ARBA" id="ARBA00022801"/>
    </source>
</evidence>
<keyword evidence="4 9" id="KW-0378">Hydrolase</keyword>
<evidence type="ECO:0000313" key="13">
    <source>
        <dbReference type="RefSeq" id="XP_014483142.1"/>
    </source>
</evidence>
<dbReference type="Pfam" id="PF00089">
    <property type="entry name" value="Trypsin"/>
    <property type="match status" value="1"/>
</dbReference>
<sequence length="272" mass="29907">MLLQSLVAVILVFQACLAGPLSLKPRITEGTDAMPGEFPYQVSIELGFPPFIPYRHSCGGSILDDNTILTAAHCVPKLFGSLRVVAGKYYLMKNEKTNQVSEVNRFKVHNEFKGNVAQHDIAILKLAIPLVFNDKVSAVKLPSKNEIEIGNAILSGWGSISKNFLPIFPTVLQKATLSILDNDSCLKKFPKDIIGKQPELYSTQMCTDSLNGESACSGDSGGPLVQRNDKEKEVTQIGIVSWGVYPCGVSHLPSVYTRISSYINWIDENREF</sequence>
<evidence type="ECO:0000256" key="7">
    <source>
        <dbReference type="ARBA" id="ARBA00024195"/>
    </source>
</evidence>
<keyword evidence="3 9" id="KW-0645">Protease</keyword>
<dbReference type="KEGG" id="dqu:106748793"/>
<dbReference type="InterPro" id="IPR001314">
    <property type="entry name" value="Peptidase_S1A"/>
</dbReference>
<keyword evidence="6" id="KW-1015">Disulfide bond</keyword>
<dbReference type="SMART" id="SM00020">
    <property type="entry name" value="Tryp_SPc"/>
    <property type="match status" value="1"/>
</dbReference>
<feature type="chain" id="PRO_5028439952" description="chymotrypsin" evidence="10">
    <location>
        <begin position="19"/>
        <end position="272"/>
    </location>
</feature>
<feature type="signal peptide" evidence="10">
    <location>
        <begin position="1"/>
        <end position="18"/>
    </location>
</feature>
<dbReference type="PANTHER" id="PTHR24256">
    <property type="entry name" value="TRYPTASE-RELATED"/>
    <property type="match status" value="1"/>
</dbReference>
<feature type="domain" description="Peptidase S1" evidence="11">
    <location>
        <begin position="27"/>
        <end position="271"/>
    </location>
</feature>
<keyword evidence="5 9" id="KW-0720">Serine protease</keyword>
<dbReference type="PROSITE" id="PS00134">
    <property type="entry name" value="TRYPSIN_HIS"/>
    <property type="match status" value="1"/>
</dbReference>
<gene>
    <name evidence="13" type="primary">LOC106748793</name>
</gene>
<dbReference type="Gene3D" id="2.40.10.10">
    <property type="entry name" value="Trypsin-like serine proteases"/>
    <property type="match status" value="1"/>
</dbReference>
<dbReference type="InterPro" id="IPR009003">
    <property type="entry name" value="Peptidase_S1_PA"/>
</dbReference>
<dbReference type="InterPro" id="IPR051487">
    <property type="entry name" value="Ser/Thr_Proteases_Immune/Dev"/>
</dbReference>
<dbReference type="EC" id="3.4.21.1" evidence="8"/>
<evidence type="ECO:0000256" key="3">
    <source>
        <dbReference type="ARBA" id="ARBA00022670"/>
    </source>
</evidence>
<dbReference type="InterPro" id="IPR001254">
    <property type="entry name" value="Trypsin_dom"/>
</dbReference>
<dbReference type="SUPFAM" id="SSF50494">
    <property type="entry name" value="Trypsin-like serine proteases"/>
    <property type="match status" value="1"/>
</dbReference>
<evidence type="ECO:0000256" key="6">
    <source>
        <dbReference type="ARBA" id="ARBA00023157"/>
    </source>
</evidence>
<name>A0A6P3XYI3_DINQU</name>
<comment type="subcellular location">
    <subcellularLocation>
        <location evidence="1">Secreted</location>
        <location evidence="1">Extracellular space</location>
    </subcellularLocation>
</comment>
<evidence type="ECO:0000256" key="8">
    <source>
        <dbReference type="ARBA" id="ARBA00044036"/>
    </source>
</evidence>
<dbReference type="PRINTS" id="PR00722">
    <property type="entry name" value="CHYMOTRYPSIN"/>
</dbReference>
<dbReference type="PROSITE" id="PS50240">
    <property type="entry name" value="TRYPSIN_DOM"/>
    <property type="match status" value="1"/>
</dbReference>
<dbReference type="FunFam" id="2.40.10.10:FF:000047">
    <property type="entry name" value="Trypsin eta"/>
    <property type="match status" value="1"/>
</dbReference>
<evidence type="ECO:0000256" key="2">
    <source>
        <dbReference type="ARBA" id="ARBA00022525"/>
    </source>
</evidence>
<protein>
    <recommendedName>
        <fullName evidence="8">chymotrypsin</fullName>
        <ecNumber evidence="8">3.4.21.1</ecNumber>
    </recommendedName>
</protein>
<evidence type="ECO:0000256" key="9">
    <source>
        <dbReference type="RuleBase" id="RU363034"/>
    </source>
</evidence>
<dbReference type="GO" id="GO:0004252">
    <property type="term" value="F:serine-type endopeptidase activity"/>
    <property type="evidence" value="ECO:0007669"/>
    <property type="project" value="UniProtKB-EC"/>
</dbReference>
<dbReference type="Proteomes" id="UP000515204">
    <property type="component" value="Unplaced"/>
</dbReference>
<keyword evidence="10" id="KW-0732">Signal</keyword>
<evidence type="ECO:0000256" key="5">
    <source>
        <dbReference type="ARBA" id="ARBA00022825"/>
    </source>
</evidence>
<reference evidence="13" key="1">
    <citation type="submission" date="2025-08" db="UniProtKB">
        <authorList>
            <consortium name="RefSeq"/>
        </authorList>
    </citation>
    <scope>IDENTIFICATION</scope>
</reference>
<dbReference type="InterPro" id="IPR033116">
    <property type="entry name" value="TRYPSIN_SER"/>
</dbReference>
<evidence type="ECO:0000256" key="1">
    <source>
        <dbReference type="ARBA" id="ARBA00004239"/>
    </source>
</evidence>
<keyword evidence="2" id="KW-0964">Secreted</keyword>
<dbReference type="InterPro" id="IPR043504">
    <property type="entry name" value="Peptidase_S1_PA_chymotrypsin"/>
</dbReference>
<dbReference type="GO" id="GO:0016485">
    <property type="term" value="P:protein processing"/>
    <property type="evidence" value="ECO:0007669"/>
    <property type="project" value="UniProtKB-ARBA"/>
</dbReference>
<dbReference type="GO" id="GO:0005576">
    <property type="term" value="C:extracellular region"/>
    <property type="evidence" value="ECO:0007669"/>
    <property type="project" value="UniProtKB-SubCell"/>
</dbReference>
<evidence type="ECO:0000313" key="12">
    <source>
        <dbReference type="Proteomes" id="UP000515204"/>
    </source>
</evidence>
<organism evidence="12 13">
    <name type="scientific">Dinoponera quadriceps</name>
    <name type="common">South American ant</name>
    <dbReference type="NCBI Taxonomy" id="609295"/>
    <lineage>
        <taxon>Eukaryota</taxon>
        <taxon>Metazoa</taxon>
        <taxon>Ecdysozoa</taxon>
        <taxon>Arthropoda</taxon>
        <taxon>Hexapoda</taxon>
        <taxon>Insecta</taxon>
        <taxon>Pterygota</taxon>
        <taxon>Neoptera</taxon>
        <taxon>Endopterygota</taxon>
        <taxon>Hymenoptera</taxon>
        <taxon>Apocrita</taxon>
        <taxon>Aculeata</taxon>
        <taxon>Formicoidea</taxon>
        <taxon>Formicidae</taxon>
        <taxon>Ponerinae</taxon>
        <taxon>Ponerini</taxon>
        <taxon>Dinoponera</taxon>
    </lineage>
</organism>
<dbReference type="RefSeq" id="XP_014483142.1">
    <property type="nucleotide sequence ID" value="XM_014627656.1"/>
</dbReference>
<evidence type="ECO:0000259" key="11">
    <source>
        <dbReference type="PROSITE" id="PS50240"/>
    </source>
</evidence>
<dbReference type="InterPro" id="IPR018114">
    <property type="entry name" value="TRYPSIN_HIS"/>
</dbReference>
<keyword evidence="12" id="KW-1185">Reference proteome</keyword>
<evidence type="ECO:0000256" key="10">
    <source>
        <dbReference type="SAM" id="SignalP"/>
    </source>
</evidence>
<dbReference type="GeneID" id="106748793"/>
<dbReference type="PROSITE" id="PS00135">
    <property type="entry name" value="TRYPSIN_SER"/>
    <property type="match status" value="1"/>
</dbReference>
<dbReference type="AlphaFoldDB" id="A0A6P3XYI3"/>
<proteinExistence type="inferred from homology"/>
<dbReference type="CDD" id="cd00190">
    <property type="entry name" value="Tryp_SPc"/>
    <property type="match status" value="1"/>
</dbReference>
<dbReference type="OrthoDB" id="10061449at2759"/>